<organism evidence="6 7">
    <name type="scientific">Candidatus Segetimicrobium genomatis</name>
    <dbReference type="NCBI Taxonomy" id="2569760"/>
    <lineage>
        <taxon>Bacteria</taxon>
        <taxon>Bacillati</taxon>
        <taxon>Candidatus Sysuimicrobiota</taxon>
        <taxon>Candidatus Sysuimicrobiia</taxon>
        <taxon>Candidatus Sysuimicrobiales</taxon>
        <taxon>Candidatus Segetimicrobiaceae</taxon>
        <taxon>Candidatus Segetimicrobium</taxon>
    </lineage>
</organism>
<evidence type="ECO:0000256" key="1">
    <source>
        <dbReference type="ARBA" id="ARBA00022679"/>
    </source>
</evidence>
<evidence type="ECO:0000313" key="6">
    <source>
        <dbReference type="EMBL" id="TMJ13510.1"/>
    </source>
</evidence>
<dbReference type="InterPro" id="IPR013751">
    <property type="entry name" value="ACP_syn_III_N"/>
</dbReference>
<evidence type="ECO:0000259" key="4">
    <source>
        <dbReference type="Pfam" id="PF08545"/>
    </source>
</evidence>
<dbReference type="GO" id="GO:0006633">
    <property type="term" value="P:fatty acid biosynthetic process"/>
    <property type="evidence" value="ECO:0007669"/>
    <property type="project" value="InterPro"/>
</dbReference>
<dbReference type="EMBL" id="VBAI01000006">
    <property type="protein sequence ID" value="TMJ13510.1"/>
    <property type="molecule type" value="Genomic_DNA"/>
</dbReference>
<accession>A0A537LZQ0</accession>
<dbReference type="EMBL" id="VBAJ01000235">
    <property type="protein sequence ID" value="TMJ06135.1"/>
    <property type="molecule type" value="Genomic_DNA"/>
</dbReference>
<proteinExistence type="predicted"/>
<feature type="domain" description="Beta-ketoacyl-[acyl-carrier-protein] synthase III N-terminal" evidence="4">
    <location>
        <begin position="118"/>
        <end position="195"/>
    </location>
</feature>
<dbReference type="PANTHER" id="PTHR34069">
    <property type="entry name" value="3-OXOACYL-[ACYL-CARRIER-PROTEIN] SYNTHASE 3"/>
    <property type="match status" value="1"/>
</dbReference>
<dbReference type="Pfam" id="PF08545">
    <property type="entry name" value="ACP_syn_III"/>
    <property type="match status" value="1"/>
</dbReference>
<comment type="caution">
    <text evidence="6">The sequence shown here is derived from an EMBL/GenBank/DDBJ whole genome shotgun (WGS) entry which is preliminary data.</text>
</comment>
<dbReference type="NCBIfam" id="NF006829">
    <property type="entry name" value="PRK09352.1"/>
    <property type="match status" value="1"/>
</dbReference>
<keyword evidence="2" id="KW-0012">Acyltransferase</keyword>
<dbReference type="Pfam" id="PF08541">
    <property type="entry name" value="ACP_syn_III_C"/>
    <property type="match status" value="1"/>
</dbReference>
<feature type="domain" description="Beta-ketoacyl-[acyl-carrier-protein] synthase III C-terminal" evidence="3">
    <location>
        <begin position="248"/>
        <end position="336"/>
    </location>
</feature>
<dbReference type="CDD" id="cd00830">
    <property type="entry name" value="KAS_III"/>
    <property type="match status" value="1"/>
</dbReference>
<name>A0A537LZQ0_9BACT</name>
<dbReference type="GO" id="GO:0044550">
    <property type="term" value="P:secondary metabolite biosynthetic process"/>
    <property type="evidence" value="ECO:0007669"/>
    <property type="project" value="TreeGrafter"/>
</dbReference>
<dbReference type="AlphaFoldDB" id="A0A537LZQ0"/>
<evidence type="ECO:0000313" key="7">
    <source>
        <dbReference type="Proteomes" id="UP000315217"/>
    </source>
</evidence>
<evidence type="ECO:0000313" key="8">
    <source>
        <dbReference type="Proteomes" id="UP000318661"/>
    </source>
</evidence>
<evidence type="ECO:0000259" key="3">
    <source>
        <dbReference type="Pfam" id="PF08541"/>
    </source>
</evidence>
<sequence>MNKVITGIGAYLPERIVTNDELEAMELDYDRARAGGASLDEWSRTHHGAIARHWARPGECSSDLGTVAARRALHDGGLDPQDLDVIVMATITNDYRLPQAALMMQANLGSKAKVIQLDSACTGFVDCLLVASSLLDTQDYETALVVGADTLTRLCDPEKFMPLTIFGDGAGAVLLQRRNGNSGYGVRSFITGSDGDLGHYVWIPGGGGKTPLCQAVLDQGLAYWRLKFPEIQRWAVDRFAYCMLEAVARAGLSLDEIAWVIPHQASCTILREVAQRLELPWEKFVITYPRTGNISAASIPVALDQARQEGKFQNGDWLVMPAVGAGMAWGAVTYRWCDNGGDGTP</sequence>
<dbReference type="InterPro" id="IPR013747">
    <property type="entry name" value="ACP_syn_III_C"/>
</dbReference>
<reference evidence="7 8" key="1">
    <citation type="journal article" date="2019" name="Nat. Microbiol.">
        <title>Mediterranean grassland soil C-N compound turnover is dependent on rainfall and depth, and is mediated by genomically divergent microorganisms.</title>
        <authorList>
            <person name="Diamond S."/>
            <person name="Andeer P.F."/>
            <person name="Li Z."/>
            <person name="Crits-Christoph A."/>
            <person name="Burstein D."/>
            <person name="Anantharaman K."/>
            <person name="Lane K.R."/>
            <person name="Thomas B.C."/>
            <person name="Pan C."/>
            <person name="Northen T.R."/>
            <person name="Banfield J.F."/>
        </authorList>
    </citation>
    <scope>NUCLEOTIDE SEQUENCE [LARGE SCALE GENOMIC DNA]</scope>
    <source>
        <strain evidence="6">NP_1</strain>
        <strain evidence="5">NP_2</strain>
    </source>
</reference>
<dbReference type="SUPFAM" id="SSF53901">
    <property type="entry name" value="Thiolase-like"/>
    <property type="match status" value="1"/>
</dbReference>
<evidence type="ECO:0000313" key="5">
    <source>
        <dbReference type="EMBL" id="TMJ06135.1"/>
    </source>
</evidence>
<gene>
    <name evidence="6" type="ORF">E6G98_00210</name>
    <name evidence="5" type="ORF">E6G99_09180</name>
</gene>
<dbReference type="Proteomes" id="UP000318661">
    <property type="component" value="Unassembled WGS sequence"/>
</dbReference>
<dbReference type="InterPro" id="IPR016039">
    <property type="entry name" value="Thiolase-like"/>
</dbReference>
<dbReference type="PANTHER" id="PTHR34069:SF2">
    <property type="entry name" value="BETA-KETOACYL-[ACYL-CARRIER-PROTEIN] SYNTHASE III"/>
    <property type="match status" value="1"/>
</dbReference>
<protein>
    <submittedName>
        <fullName evidence="6">Ketoacyl-ACP synthase III</fullName>
    </submittedName>
</protein>
<dbReference type="Gene3D" id="3.40.47.10">
    <property type="match status" value="1"/>
</dbReference>
<dbReference type="Proteomes" id="UP000315217">
    <property type="component" value="Unassembled WGS sequence"/>
</dbReference>
<dbReference type="GO" id="GO:0004315">
    <property type="term" value="F:3-oxoacyl-[acyl-carrier-protein] synthase activity"/>
    <property type="evidence" value="ECO:0007669"/>
    <property type="project" value="InterPro"/>
</dbReference>
<keyword evidence="1" id="KW-0808">Transferase</keyword>
<evidence type="ECO:0000256" key="2">
    <source>
        <dbReference type="ARBA" id="ARBA00023315"/>
    </source>
</evidence>